<evidence type="ECO:0000313" key="1">
    <source>
        <dbReference type="EMBL" id="PWR18748.1"/>
    </source>
</evidence>
<dbReference type="Proteomes" id="UP000246077">
    <property type="component" value="Unassembled WGS sequence"/>
</dbReference>
<dbReference type="InterPro" id="IPR008183">
    <property type="entry name" value="Aldose_1/G6P_1-epimerase"/>
</dbReference>
<dbReference type="Gene3D" id="2.70.98.10">
    <property type="match status" value="1"/>
</dbReference>
<dbReference type="InterPro" id="IPR011013">
    <property type="entry name" value="Gal_mutarotase_sf_dom"/>
</dbReference>
<dbReference type="InterPro" id="IPR037481">
    <property type="entry name" value="LacX"/>
</dbReference>
<dbReference type="CDD" id="cd09024">
    <property type="entry name" value="Aldose_epim_lacX"/>
    <property type="match status" value="1"/>
</dbReference>
<proteinExistence type="predicted"/>
<name>A0A317DVN6_9PROT</name>
<reference evidence="2" key="1">
    <citation type="submission" date="2018-05" db="EMBL/GenBank/DDBJ databases">
        <title>Zavarzinia sp. HR-AS.</title>
        <authorList>
            <person name="Lee Y."/>
            <person name="Jeon C.O."/>
        </authorList>
    </citation>
    <scope>NUCLEOTIDE SEQUENCE [LARGE SCALE GENOMIC DNA]</scope>
    <source>
        <strain evidence="2">DSM 1231</strain>
    </source>
</reference>
<dbReference type="AlphaFoldDB" id="A0A317DVN6"/>
<dbReference type="OrthoDB" id="9795355at2"/>
<accession>A0A317DVN6</accession>
<dbReference type="Pfam" id="PF01263">
    <property type="entry name" value="Aldose_epim"/>
    <property type="match status" value="1"/>
</dbReference>
<organism evidence="1 2">
    <name type="scientific">Zavarzinia compransoris</name>
    <dbReference type="NCBI Taxonomy" id="1264899"/>
    <lineage>
        <taxon>Bacteria</taxon>
        <taxon>Pseudomonadati</taxon>
        <taxon>Pseudomonadota</taxon>
        <taxon>Alphaproteobacteria</taxon>
        <taxon>Rhodospirillales</taxon>
        <taxon>Zavarziniaceae</taxon>
        <taxon>Zavarzinia</taxon>
    </lineage>
</organism>
<gene>
    <name evidence="1" type="ORF">DKG75_17330</name>
</gene>
<dbReference type="RefSeq" id="WP_109922437.1">
    <property type="nucleotide sequence ID" value="NZ_QGLF01000005.1"/>
</dbReference>
<sequence>MADRIELNAGDWTAEINSFGAELSRLHHQSHGDLLWPAAEPWRRHAPNLFPIVGKLAGGRLRHQGRDYDLGQHGFARDREFGIAARAWDAAVFRLSDDEDTRRHYPFPFILDIGYRLTAAGLDITYDVINPTPGPLPFSIGAHPAFRWPLDRAAAKTAHWLEFDAPEPAPIRRLAEGLLAPEPQPSPVRGRRLDLDDSLFAADAVIMDRLASRGLVFAGPGLGLRIAWTGFSELGLWMKPGADYLCIEPWAGFADPLGFAGEFSEKPGLRHADDEGRCRFTLSVALA</sequence>
<dbReference type="GO" id="GO:0005975">
    <property type="term" value="P:carbohydrate metabolic process"/>
    <property type="evidence" value="ECO:0007669"/>
    <property type="project" value="InterPro"/>
</dbReference>
<dbReference type="SUPFAM" id="SSF74650">
    <property type="entry name" value="Galactose mutarotase-like"/>
    <property type="match status" value="1"/>
</dbReference>
<dbReference type="EMBL" id="QGLF01000005">
    <property type="protein sequence ID" value="PWR18748.1"/>
    <property type="molecule type" value="Genomic_DNA"/>
</dbReference>
<evidence type="ECO:0000313" key="2">
    <source>
        <dbReference type="Proteomes" id="UP000246077"/>
    </source>
</evidence>
<dbReference type="GO" id="GO:0030246">
    <property type="term" value="F:carbohydrate binding"/>
    <property type="evidence" value="ECO:0007669"/>
    <property type="project" value="InterPro"/>
</dbReference>
<keyword evidence="2" id="KW-1185">Reference proteome</keyword>
<comment type="caution">
    <text evidence="1">The sequence shown here is derived from an EMBL/GenBank/DDBJ whole genome shotgun (WGS) entry which is preliminary data.</text>
</comment>
<protein>
    <submittedName>
        <fullName evidence="1">Aldose epimerase</fullName>
    </submittedName>
</protein>
<dbReference type="InterPro" id="IPR014718">
    <property type="entry name" value="GH-type_carb-bd"/>
</dbReference>
<dbReference type="GO" id="GO:0016853">
    <property type="term" value="F:isomerase activity"/>
    <property type="evidence" value="ECO:0007669"/>
    <property type="project" value="InterPro"/>
</dbReference>